<sequence length="1157" mass="123492">MAPRRAAAAAATQSMAQANQVAQAGPSGGSEPRKSSKAGTGVGLGVATAAPLRQDLPISPIVAKLRRNWQFAAVCQFLFTFDEAFGMSGFETEALERDLDGEDLGMLPDLVRRMLYTLTLDKNIDTKNWEHYLRMQYLARSPGNNPLGSMELSRPWAAMGLTQKVKALWSLCEWQLVDSERFRKLVKSEEEPEVWRIEPVGWDSQDNTYWLFDDNRLWVQHTEPPPPPKPKALPPAKKGSKRARAEARASRKSTADKATESPSRPASTATGAKRGRLSDVAPATPAKRARASESATPARPASARSSRRLRGAPGEVEGVWEAVPSDILKPSRRARNGRGSKAYAQGGSSSESDLSEPPDEDLNGSPSSLVVVQEEADTAHATANEDVEMADTSTTERPTNDSQLEALNGHASAVKLETGEKGDVLVGHASVDNVQDSVPQTQGKVDAHSEVLDEKLNGASSKLQDSNVAFSAHAEEEDGWIEFETVAVTRLEWEDIAVRFAKSKHPDEKAFHSYLQESVIPRVMADFDAVEKQRAVEAALASRKRSSRIAMKESEREERERDRAARLEMEERMARLRAEDKERRDREREANEVLKAREERAKEREERINAREREAEERAIKEIEAREARERMREDRARKREEIIANGGIPPKHDDPRAVAASAVEHGIEPTEDENWELACEVCGKAGVNLDDSSEIVCCESCGVWQHTDCWNAFDRSVRRPARDWDQIDFYCSKCKPPHPDQPWPGRSKPKKPESPRPRIKVKQLGPDPSQSPAPSPLTHQTPAPHGDVSPHATSLPLIDDPSQSPAPPTGIFGTLKHVSNGVHPAHLGVQAAASAPPAKADLPSVQQLHRHVTPQRVDGSPSIPQSAALASETSIPKVAPVTSTSSQAGPRTQTSPSADKAQGPARSPGAYTPRGTGGSGSASGSFPIKRAPLRSPLSGPHAASSNAVPGMNLGPARAGSPTPSGPPRSLGSVGPNIVSSSNALSDPLLQRQGTAVPQPAPSAGPGPTSGSLARAPPQSTPAQSNGIIPPASPRSGSVFGPSPPRLAYGSAGAAAAAASSQAALARSIPSSALASPGAPLPPAAIAAIPPFKGQLPRPGERRAEAPISDAAAAPAVPLASQSAAQAPSLTSHVSAPSPQEAQEHLQQAPPQPKPSS</sequence>
<dbReference type="PANTHER" id="PTHR14296">
    <property type="entry name" value="REMODELING AND SPACING FACTOR 1"/>
    <property type="match status" value="1"/>
</dbReference>
<feature type="compositionally biased region" description="Polar residues" evidence="5">
    <location>
        <begin position="882"/>
        <end position="898"/>
    </location>
</feature>
<feature type="region of interest" description="Disordered" evidence="5">
    <location>
        <begin position="1"/>
        <end position="41"/>
    </location>
</feature>
<dbReference type="PROSITE" id="PS01359">
    <property type="entry name" value="ZF_PHD_1"/>
    <property type="match status" value="1"/>
</dbReference>
<feature type="region of interest" description="Disordered" evidence="5">
    <location>
        <begin position="380"/>
        <end position="403"/>
    </location>
</feature>
<dbReference type="InterPro" id="IPR013083">
    <property type="entry name" value="Znf_RING/FYVE/PHD"/>
</dbReference>
<accession>A0A316VTQ9</accession>
<dbReference type="GO" id="GO:0006355">
    <property type="term" value="P:regulation of DNA-templated transcription"/>
    <property type="evidence" value="ECO:0007669"/>
    <property type="project" value="InterPro"/>
</dbReference>
<dbReference type="InterPro" id="IPR019786">
    <property type="entry name" value="Zinc_finger_PHD-type_CS"/>
</dbReference>
<feature type="region of interest" description="Disordered" evidence="5">
    <location>
        <begin position="736"/>
        <end position="814"/>
    </location>
</feature>
<evidence type="ECO:0000256" key="3">
    <source>
        <dbReference type="ARBA" id="ARBA00022833"/>
    </source>
</evidence>
<dbReference type="GO" id="GO:0031213">
    <property type="term" value="C:RSF complex"/>
    <property type="evidence" value="ECO:0007669"/>
    <property type="project" value="InterPro"/>
</dbReference>
<reference evidence="7 8" key="1">
    <citation type="journal article" date="2018" name="Mol. Biol. Evol.">
        <title>Broad Genomic Sampling Reveals a Smut Pathogenic Ancestry of the Fungal Clade Ustilaginomycotina.</title>
        <authorList>
            <person name="Kijpornyongpan T."/>
            <person name="Mondo S.J."/>
            <person name="Barry K."/>
            <person name="Sandor L."/>
            <person name="Lee J."/>
            <person name="Lipzen A."/>
            <person name="Pangilinan J."/>
            <person name="LaButti K."/>
            <person name="Hainaut M."/>
            <person name="Henrissat B."/>
            <person name="Grigoriev I.V."/>
            <person name="Spatafora J.W."/>
            <person name="Aime M.C."/>
        </authorList>
    </citation>
    <scope>NUCLEOTIDE SEQUENCE [LARGE SCALE GENOMIC DNA]</scope>
    <source>
        <strain evidence="7 8">MCA 4658</strain>
    </source>
</reference>
<dbReference type="SUPFAM" id="SSF57903">
    <property type="entry name" value="FYVE/PHD zinc finger"/>
    <property type="match status" value="1"/>
</dbReference>
<feature type="compositionally biased region" description="Polar residues" evidence="5">
    <location>
        <begin position="260"/>
        <end position="270"/>
    </location>
</feature>
<keyword evidence="2 4" id="KW-0863">Zinc-finger</keyword>
<dbReference type="Gene3D" id="3.30.40.10">
    <property type="entry name" value="Zinc/RING finger domain, C3HC4 (zinc finger)"/>
    <property type="match status" value="1"/>
</dbReference>
<protein>
    <recommendedName>
        <fullName evidence="6">PHD-type domain-containing protein</fullName>
    </recommendedName>
</protein>
<feature type="compositionally biased region" description="Acidic residues" evidence="5">
    <location>
        <begin position="353"/>
        <end position="362"/>
    </location>
</feature>
<dbReference type="Pfam" id="PF00628">
    <property type="entry name" value="PHD"/>
    <property type="match status" value="1"/>
</dbReference>
<feature type="domain" description="PHD-type" evidence="6">
    <location>
        <begin position="677"/>
        <end position="738"/>
    </location>
</feature>
<feature type="compositionally biased region" description="Basic and acidic residues" evidence="5">
    <location>
        <begin position="550"/>
        <end position="564"/>
    </location>
</feature>
<dbReference type="EMBL" id="KZ819407">
    <property type="protein sequence ID" value="PWN40790.1"/>
    <property type="molecule type" value="Genomic_DNA"/>
</dbReference>
<evidence type="ECO:0000256" key="4">
    <source>
        <dbReference type="PROSITE-ProRule" id="PRU00146"/>
    </source>
</evidence>
<dbReference type="CDD" id="cd15489">
    <property type="entry name" value="PHD_SF"/>
    <property type="match status" value="1"/>
</dbReference>
<dbReference type="InterPro" id="IPR001965">
    <property type="entry name" value="Znf_PHD"/>
</dbReference>
<evidence type="ECO:0000256" key="2">
    <source>
        <dbReference type="ARBA" id="ARBA00022771"/>
    </source>
</evidence>
<feature type="compositionally biased region" description="Low complexity" evidence="5">
    <location>
        <begin position="1106"/>
        <end position="1129"/>
    </location>
</feature>
<dbReference type="PROSITE" id="PS50016">
    <property type="entry name" value="ZF_PHD_2"/>
    <property type="match status" value="1"/>
</dbReference>
<feature type="compositionally biased region" description="Low complexity" evidence="5">
    <location>
        <begin position="1"/>
        <end position="18"/>
    </location>
</feature>
<keyword evidence="3" id="KW-0862">Zinc</keyword>
<feature type="compositionally biased region" description="Basic and acidic residues" evidence="5">
    <location>
        <begin position="243"/>
        <end position="259"/>
    </location>
</feature>
<dbReference type="AlphaFoldDB" id="A0A316VTQ9"/>
<keyword evidence="8" id="KW-1185">Reference proteome</keyword>
<feature type="compositionally biased region" description="Low complexity" evidence="5">
    <location>
        <begin position="1067"/>
        <end position="1091"/>
    </location>
</feature>
<proteinExistence type="predicted"/>
<evidence type="ECO:0000256" key="1">
    <source>
        <dbReference type="ARBA" id="ARBA00022723"/>
    </source>
</evidence>
<feature type="region of interest" description="Disordered" evidence="5">
    <location>
        <begin position="219"/>
        <end position="312"/>
    </location>
</feature>
<feature type="compositionally biased region" description="Polar residues" evidence="5">
    <location>
        <begin position="1130"/>
        <end position="1141"/>
    </location>
</feature>
<dbReference type="PANTHER" id="PTHR14296:SF3">
    <property type="entry name" value="DIKAR, ISOFORM F"/>
    <property type="match status" value="1"/>
</dbReference>
<organism evidence="7 8">
    <name type="scientific">Ceraceosorus guamensis</name>
    <dbReference type="NCBI Taxonomy" id="1522189"/>
    <lineage>
        <taxon>Eukaryota</taxon>
        <taxon>Fungi</taxon>
        <taxon>Dikarya</taxon>
        <taxon>Basidiomycota</taxon>
        <taxon>Ustilaginomycotina</taxon>
        <taxon>Exobasidiomycetes</taxon>
        <taxon>Ceraceosorales</taxon>
        <taxon>Ceraceosoraceae</taxon>
        <taxon>Ceraceosorus</taxon>
    </lineage>
</organism>
<evidence type="ECO:0000259" key="6">
    <source>
        <dbReference type="PROSITE" id="PS50016"/>
    </source>
</evidence>
<dbReference type="InterPro" id="IPR011011">
    <property type="entry name" value="Znf_FYVE_PHD"/>
</dbReference>
<dbReference type="InterPro" id="IPR019787">
    <property type="entry name" value="Znf_PHD-finger"/>
</dbReference>
<feature type="compositionally biased region" description="Pro residues" evidence="5">
    <location>
        <begin position="223"/>
        <end position="233"/>
    </location>
</feature>
<evidence type="ECO:0000313" key="7">
    <source>
        <dbReference type="EMBL" id="PWN40790.1"/>
    </source>
</evidence>
<dbReference type="RefSeq" id="XP_025367950.1">
    <property type="nucleotide sequence ID" value="XM_025510905.1"/>
</dbReference>
<keyword evidence="1" id="KW-0479">Metal-binding</keyword>
<dbReference type="InParanoid" id="A0A316VTQ9"/>
<dbReference type="GeneID" id="37032775"/>
<name>A0A316VTQ9_9BASI</name>
<feature type="region of interest" description="Disordered" evidence="5">
    <location>
        <begin position="544"/>
        <end position="564"/>
    </location>
</feature>
<dbReference type="SMART" id="SM00249">
    <property type="entry name" value="PHD"/>
    <property type="match status" value="1"/>
</dbReference>
<dbReference type="Proteomes" id="UP000245783">
    <property type="component" value="Unassembled WGS sequence"/>
</dbReference>
<feature type="region of interest" description="Disordered" evidence="5">
    <location>
        <begin position="1067"/>
        <end position="1157"/>
    </location>
</feature>
<evidence type="ECO:0000256" key="5">
    <source>
        <dbReference type="SAM" id="MobiDB-lite"/>
    </source>
</evidence>
<gene>
    <name evidence="7" type="ORF">IE81DRAFT_203971</name>
</gene>
<dbReference type="OrthoDB" id="303107at2759"/>
<feature type="region of interest" description="Disordered" evidence="5">
    <location>
        <begin position="330"/>
        <end position="366"/>
    </location>
</feature>
<dbReference type="GO" id="GO:0008270">
    <property type="term" value="F:zinc ion binding"/>
    <property type="evidence" value="ECO:0007669"/>
    <property type="project" value="UniProtKB-KW"/>
</dbReference>
<evidence type="ECO:0000313" key="8">
    <source>
        <dbReference type="Proteomes" id="UP000245783"/>
    </source>
</evidence>
<dbReference type="InterPro" id="IPR028938">
    <property type="entry name" value="Rsf1-like"/>
</dbReference>
<feature type="region of interest" description="Disordered" evidence="5">
    <location>
        <begin position="833"/>
        <end position="1048"/>
    </location>
</feature>
<dbReference type="STRING" id="1522189.A0A316VTQ9"/>
<feature type="compositionally biased region" description="Low complexity" evidence="5">
    <location>
        <begin position="292"/>
        <end position="304"/>
    </location>
</feature>
<feature type="compositionally biased region" description="Polar residues" evidence="5">
    <location>
        <begin position="391"/>
        <end position="403"/>
    </location>
</feature>